<proteinExistence type="predicted"/>
<dbReference type="InterPro" id="IPR011989">
    <property type="entry name" value="ARM-like"/>
</dbReference>
<evidence type="ECO:0000313" key="2">
    <source>
        <dbReference type="Proteomes" id="UP001597525"/>
    </source>
</evidence>
<protein>
    <recommendedName>
        <fullName evidence="3">Adenylosuccinate lyase</fullName>
    </recommendedName>
</protein>
<name>A0ABW6BAH1_9SPHI</name>
<keyword evidence="2" id="KW-1185">Reference proteome</keyword>
<organism evidence="1 2">
    <name type="scientific">Sphingobacterium bambusae</name>
    <dbReference type="NCBI Taxonomy" id="662858"/>
    <lineage>
        <taxon>Bacteria</taxon>
        <taxon>Pseudomonadati</taxon>
        <taxon>Bacteroidota</taxon>
        <taxon>Sphingobacteriia</taxon>
        <taxon>Sphingobacteriales</taxon>
        <taxon>Sphingobacteriaceae</taxon>
        <taxon>Sphingobacterium</taxon>
    </lineage>
</organism>
<dbReference type="RefSeq" id="WP_320184244.1">
    <property type="nucleotide sequence ID" value="NZ_CP138332.1"/>
</dbReference>
<reference evidence="2" key="1">
    <citation type="journal article" date="2019" name="Int. J. Syst. Evol. Microbiol.">
        <title>The Global Catalogue of Microorganisms (GCM) 10K type strain sequencing project: providing services to taxonomists for standard genome sequencing and annotation.</title>
        <authorList>
            <consortium name="The Broad Institute Genomics Platform"/>
            <consortium name="The Broad Institute Genome Sequencing Center for Infectious Disease"/>
            <person name="Wu L."/>
            <person name="Ma J."/>
        </authorList>
    </citation>
    <scope>NUCLEOTIDE SEQUENCE [LARGE SCALE GENOMIC DNA]</scope>
    <source>
        <strain evidence="2">KCTC 22814</strain>
    </source>
</reference>
<sequence length="183" mass="21017">MANKAADDLQFLKTGIRAHKAASFDKEFISNHGFTLETLLAYTAHRDEQVAFRAAWLLEHTFLKDPSLLPQVYVALMQQVVSCSNWSCIRSFSKMGMLATKPPRLHLAIYEPYDEVWIEQCFSWIIRADCPVAVTVNCLDILYYLSDQHQWAREELTAQIHHLLKTPTAALASRAKRILKRIL</sequence>
<evidence type="ECO:0008006" key="3">
    <source>
        <dbReference type="Google" id="ProtNLM"/>
    </source>
</evidence>
<comment type="caution">
    <text evidence="1">The sequence shown here is derived from an EMBL/GenBank/DDBJ whole genome shotgun (WGS) entry which is preliminary data.</text>
</comment>
<gene>
    <name evidence="1" type="ORF">ACFS7Y_03610</name>
</gene>
<evidence type="ECO:0000313" key="1">
    <source>
        <dbReference type="EMBL" id="MFD2966456.1"/>
    </source>
</evidence>
<accession>A0ABW6BAH1</accession>
<dbReference type="Proteomes" id="UP001597525">
    <property type="component" value="Unassembled WGS sequence"/>
</dbReference>
<dbReference type="EMBL" id="JBHUPB010000003">
    <property type="protein sequence ID" value="MFD2966456.1"/>
    <property type="molecule type" value="Genomic_DNA"/>
</dbReference>
<dbReference type="Gene3D" id="1.25.10.10">
    <property type="entry name" value="Leucine-rich Repeat Variant"/>
    <property type="match status" value="1"/>
</dbReference>